<organism evidence="2 3">
    <name type="scientific">Clonostachys solani</name>
    <dbReference type="NCBI Taxonomy" id="160281"/>
    <lineage>
        <taxon>Eukaryota</taxon>
        <taxon>Fungi</taxon>
        <taxon>Dikarya</taxon>
        <taxon>Ascomycota</taxon>
        <taxon>Pezizomycotina</taxon>
        <taxon>Sordariomycetes</taxon>
        <taxon>Hypocreomycetidae</taxon>
        <taxon>Hypocreales</taxon>
        <taxon>Bionectriaceae</taxon>
        <taxon>Clonostachys</taxon>
    </lineage>
</organism>
<gene>
    <name evidence="2" type="ORF">CSOL1703_00003594</name>
</gene>
<evidence type="ECO:0000256" key="1">
    <source>
        <dbReference type="SAM" id="MobiDB-lite"/>
    </source>
</evidence>
<accession>A0A9N9YT38</accession>
<evidence type="ECO:0000313" key="3">
    <source>
        <dbReference type="Proteomes" id="UP000775872"/>
    </source>
</evidence>
<keyword evidence="3" id="KW-1185">Reference proteome</keyword>
<proteinExistence type="predicted"/>
<sequence>MADGDSVQHRLGPSSTVTDMAAGSHEDKTEAWSPEAFHGIASSQEARDTQPSNSSARALSLI</sequence>
<feature type="region of interest" description="Disordered" evidence="1">
    <location>
        <begin position="1"/>
        <end position="62"/>
    </location>
</feature>
<reference evidence="3" key="1">
    <citation type="submission" date="2019-06" db="EMBL/GenBank/DDBJ databases">
        <authorList>
            <person name="Broberg M."/>
        </authorList>
    </citation>
    <scope>NUCLEOTIDE SEQUENCE [LARGE SCALE GENOMIC DNA]</scope>
</reference>
<dbReference type="EMBL" id="CABFOC020000002">
    <property type="protein sequence ID" value="CAH0039332.1"/>
    <property type="molecule type" value="Genomic_DNA"/>
</dbReference>
<reference evidence="2 3" key="2">
    <citation type="submission" date="2021-10" db="EMBL/GenBank/DDBJ databases">
        <authorList>
            <person name="Piombo E."/>
        </authorList>
    </citation>
    <scope>NUCLEOTIDE SEQUENCE [LARGE SCALE GENOMIC DNA]</scope>
</reference>
<comment type="caution">
    <text evidence="2">The sequence shown here is derived from an EMBL/GenBank/DDBJ whole genome shotgun (WGS) entry which is preliminary data.</text>
</comment>
<dbReference type="Proteomes" id="UP000775872">
    <property type="component" value="Unassembled WGS sequence"/>
</dbReference>
<name>A0A9N9YT38_9HYPO</name>
<protein>
    <submittedName>
        <fullName evidence="2">Uncharacterized protein</fullName>
    </submittedName>
</protein>
<dbReference type="AlphaFoldDB" id="A0A9N9YT38"/>
<evidence type="ECO:0000313" key="2">
    <source>
        <dbReference type="EMBL" id="CAH0039332.1"/>
    </source>
</evidence>
<feature type="compositionally biased region" description="Polar residues" evidence="1">
    <location>
        <begin position="41"/>
        <end position="62"/>
    </location>
</feature>